<evidence type="ECO:0000259" key="8">
    <source>
        <dbReference type="PROSITE" id="PS51900"/>
    </source>
</evidence>
<dbReference type="InterPro" id="IPR050090">
    <property type="entry name" value="Tyrosine_recombinase_XerCD"/>
</dbReference>
<feature type="domain" description="Tyr recombinase" evidence="7">
    <location>
        <begin position="217"/>
        <end position="412"/>
    </location>
</feature>
<dbReference type="Pfam" id="PF26003">
    <property type="entry name" value="Integrase_N_phage"/>
    <property type="match status" value="1"/>
</dbReference>
<evidence type="ECO:0000313" key="9">
    <source>
        <dbReference type="EMBL" id="MBE1875052.1"/>
    </source>
</evidence>
<dbReference type="SUPFAM" id="SSF56349">
    <property type="entry name" value="DNA breaking-rejoining enzymes"/>
    <property type="match status" value="1"/>
</dbReference>
<dbReference type="EMBL" id="JADAQT010000057">
    <property type="protein sequence ID" value="MBE1875052.1"/>
    <property type="molecule type" value="Genomic_DNA"/>
</dbReference>
<evidence type="ECO:0000256" key="1">
    <source>
        <dbReference type="ARBA" id="ARBA00008857"/>
    </source>
</evidence>
<dbReference type="InterPro" id="IPR013762">
    <property type="entry name" value="Integrase-like_cat_sf"/>
</dbReference>
<evidence type="ECO:0000256" key="2">
    <source>
        <dbReference type="ARBA" id="ARBA00022908"/>
    </source>
</evidence>
<dbReference type="InterPro" id="IPR010998">
    <property type="entry name" value="Integrase_recombinase_N"/>
</dbReference>
<feature type="region of interest" description="Disordered" evidence="6">
    <location>
        <begin position="318"/>
        <end position="337"/>
    </location>
</feature>
<sequence>MRKLPSGRWQAKYPDPRGVLDKTGRTRYLNAPHTFSAKIDGETWLADQRRKIELGVWSAEPPKPKGAPITFGEYAEKWFAGRELATRTRKLYRGILDNHLLPEFGGRALADITAGEVSAWEVRLRNGLAAAAREAHAAQVARAVAAAERRAARSRRSLSDAEREAVIKSVGKPKTGRTRAAHVYALAAAIFNTAVREDLLPASPCRVKGATSVKRAKEPPALEPAELAALADAMPPRLRAFVLLAGWGTPRLGELRDLRNADLELDPEAGTGLVRIHHQVQHIGGGEYEVSDPKTEAGKRAVHLPTVAVRALDKHIKDGHAAPGPDGRVFPSPKDPTKPMGYSPLWRALKAAGKKIGHPDMTIHALRHTSLTLAARTGATAAELMLRGGHVSLAAALRYQHAAATRDAAIAAKLNGFHDG</sequence>
<evidence type="ECO:0000256" key="4">
    <source>
        <dbReference type="ARBA" id="ARBA00023172"/>
    </source>
</evidence>
<dbReference type="RefSeq" id="WP_192861634.1">
    <property type="nucleotide sequence ID" value="NZ_JADAQT010000057.1"/>
</dbReference>
<dbReference type="InterPro" id="IPR002104">
    <property type="entry name" value="Integrase_catalytic"/>
</dbReference>
<evidence type="ECO:0000256" key="3">
    <source>
        <dbReference type="ARBA" id="ARBA00023125"/>
    </source>
</evidence>
<dbReference type="InterPro" id="IPR044068">
    <property type="entry name" value="CB"/>
</dbReference>
<dbReference type="Gene3D" id="1.10.443.10">
    <property type="entry name" value="Intergrase catalytic core"/>
    <property type="match status" value="1"/>
</dbReference>
<organism evidence="9 10">
    <name type="scientific">Myceligenerans pegani</name>
    <dbReference type="NCBI Taxonomy" id="2776917"/>
    <lineage>
        <taxon>Bacteria</taxon>
        <taxon>Bacillati</taxon>
        <taxon>Actinomycetota</taxon>
        <taxon>Actinomycetes</taxon>
        <taxon>Micrococcales</taxon>
        <taxon>Promicromonosporaceae</taxon>
        <taxon>Myceligenerans</taxon>
    </lineage>
</organism>
<keyword evidence="10" id="KW-1185">Reference proteome</keyword>
<dbReference type="InterPro" id="IPR058717">
    <property type="entry name" value="Phage_L5_Integrase_N"/>
</dbReference>
<comment type="caution">
    <text evidence="9">The sequence shown here is derived from an EMBL/GenBank/DDBJ whole genome shotgun (WGS) entry which is preliminary data.</text>
</comment>
<dbReference type="InterPro" id="IPR011010">
    <property type="entry name" value="DNA_brk_join_enz"/>
</dbReference>
<protein>
    <submittedName>
        <fullName evidence="9">Tyrosine-type recombinase/integrase family protein</fullName>
    </submittedName>
</protein>
<comment type="similarity">
    <text evidence="1">Belongs to the 'phage' integrase family.</text>
</comment>
<proteinExistence type="inferred from homology"/>
<gene>
    <name evidence="9" type="ORF">IHE71_04905</name>
</gene>
<dbReference type="Proteomes" id="UP000625527">
    <property type="component" value="Unassembled WGS sequence"/>
</dbReference>
<accession>A0ABR9MUJ0</accession>
<dbReference type="InterPro" id="IPR004107">
    <property type="entry name" value="Integrase_SAM-like_N"/>
</dbReference>
<evidence type="ECO:0000256" key="6">
    <source>
        <dbReference type="SAM" id="MobiDB-lite"/>
    </source>
</evidence>
<keyword evidence="3 5" id="KW-0238">DNA-binding</keyword>
<reference evidence="9 10" key="1">
    <citation type="submission" date="2020-10" db="EMBL/GenBank/DDBJ databases">
        <title>Myceligenerans pegani sp. nov., an endophytic actinomycete isolated from Peganum harmala L. in Xinjiang, China.</title>
        <authorList>
            <person name="Xin L."/>
        </authorList>
    </citation>
    <scope>NUCLEOTIDE SEQUENCE [LARGE SCALE GENOMIC DNA]</scope>
    <source>
        <strain evidence="9 10">TRM65318</strain>
    </source>
</reference>
<dbReference type="PANTHER" id="PTHR30349">
    <property type="entry name" value="PHAGE INTEGRASE-RELATED"/>
    <property type="match status" value="1"/>
</dbReference>
<dbReference type="PROSITE" id="PS51900">
    <property type="entry name" value="CB"/>
    <property type="match status" value="1"/>
</dbReference>
<dbReference type="PANTHER" id="PTHR30349:SF64">
    <property type="entry name" value="PROPHAGE INTEGRASE INTD-RELATED"/>
    <property type="match status" value="1"/>
</dbReference>
<dbReference type="Pfam" id="PF14659">
    <property type="entry name" value="Phage_int_SAM_3"/>
    <property type="match status" value="1"/>
</dbReference>
<keyword evidence="4" id="KW-0233">DNA recombination</keyword>
<dbReference type="PROSITE" id="PS51898">
    <property type="entry name" value="TYR_RECOMBINASE"/>
    <property type="match status" value="1"/>
</dbReference>
<name>A0ABR9MUJ0_9MICO</name>
<evidence type="ECO:0000259" key="7">
    <source>
        <dbReference type="PROSITE" id="PS51898"/>
    </source>
</evidence>
<dbReference type="Gene3D" id="1.10.150.130">
    <property type="match status" value="1"/>
</dbReference>
<feature type="domain" description="Core-binding (CB)" evidence="8">
    <location>
        <begin position="69"/>
        <end position="166"/>
    </location>
</feature>
<dbReference type="Pfam" id="PF00589">
    <property type="entry name" value="Phage_integrase"/>
    <property type="match status" value="1"/>
</dbReference>
<evidence type="ECO:0000313" key="10">
    <source>
        <dbReference type="Proteomes" id="UP000625527"/>
    </source>
</evidence>
<keyword evidence="2" id="KW-0229">DNA integration</keyword>
<evidence type="ECO:0000256" key="5">
    <source>
        <dbReference type="PROSITE-ProRule" id="PRU01248"/>
    </source>
</evidence>